<protein>
    <recommendedName>
        <fullName evidence="3">Actin-like ATPase domain-containing protein</fullName>
    </recommendedName>
</protein>
<sequence length="603" mass="66712">MSSSTINRRPYSGTRTSLVIAIDVGTTFSGVSYAVLRPGEVPFIQGVTRFPDQGRIIGDKKVPSVLFYDDDLEVRAAGASTEDPNVISDAEDEGWRKVEHFKLHLRPTSMRLETNGLKLGSIPLGKTATEVFGDFLAYLYQSAVSFIKEAHVDGPALWKSVEEHVEFVLSHPNGWEGHQQQLMRMAAVYGGLVPDSSAGRGRVRFVSEGEASLHSCLANGLGPETLEPGNAFIIADAGGGTLDISTYEICATMPLKIQELAPPDCRFAGSVFVNRSAQTMLQEKLQGSRYDTPSAMDFIIQEFDRTTKRLFSNPSKVQWVTVGGPGERNNVLGVRSGKLKLDGTEVAKCFEFSVQQAVDAIKQQKETTGRDKIDVWLVGGFAASPWLFDQLKTELGPHGINIYRPDTNTSKAVADGAVGYYLDRWVTARVAKLSCGTNFCTDFDPKNSEHTKRKSATYRQPSGRLVVPNQFYCFVAKGTKVSETSVVKKGFFWEITSPSTTAFQTTMLSYNGDLPVPHWMDTKPSDQFKNLCTIDADLSPLCRPSTIRRSPATNEPYWRVDFEIEVKFGLTEYEARIQWVEDVTPVAIRKDIRSSLPALHRVS</sequence>
<dbReference type="SUPFAM" id="SSF53067">
    <property type="entry name" value="Actin-like ATPase domain"/>
    <property type="match status" value="2"/>
</dbReference>
<dbReference type="OrthoDB" id="2963168at2759"/>
<gene>
    <name evidence="1" type="ORF">BD410DRAFT_813480</name>
</gene>
<dbReference type="STRING" id="50990.A0A4Y7QFY5"/>
<evidence type="ECO:0008006" key="3">
    <source>
        <dbReference type="Google" id="ProtNLM"/>
    </source>
</evidence>
<evidence type="ECO:0000313" key="2">
    <source>
        <dbReference type="Proteomes" id="UP000294933"/>
    </source>
</evidence>
<dbReference type="CDD" id="cd10170">
    <property type="entry name" value="ASKHA_NBD_HSP70"/>
    <property type="match status" value="1"/>
</dbReference>
<evidence type="ECO:0000313" key="1">
    <source>
        <dbReference type="EMBL" id="TDL25780.1"/>
    </source>
</evidence>
<name>A0A4Y7QFY5_9AGAM</name>
<reference evidence="1 2" key="1">
    <citation type="submission" date="2018-06" db="EMBL/GenBank/DDBJ databases">
        <title>A transcriptomic atlas of mushroom development highlights an independent origin of complex multicellularity.</title>
        <authorList>
            <consortium name="DOE Joint Genome Institute"/>
            <person name="Krizsan K."/>
            <person name="Almasi E."/>
            <person name="Merenyi Z."/>
            <person name="Sahu N."/>
            <person name="Viragh M."/>
            <person name="Koszo T."/>
            <person name="Mondo S."/>
            <person name="Kiss B."/>
            <person name="Balint B."/>
            <person name="Kues U."/>
            <person name="Barry K."/>
            <person name="Hegedus J.C."/>
            <person name="Henrissat B."/>
            <person name="Johnson J."/>
            <person name="Lipzen A."/>
            <person name="Ohm R."/>
            <person name="Nagy I."/>
            <person name="Pangilinan J."/>
            <person name="Yan J."/>
            <person name="Xiong Y."/>
            <person name="Grigoriev I.V."/>
            <person name="Hibbett D.S."/>
            <person name="Nagy L.G."/>
        </authorList>
    </citation>
    <scope>NUCLEOTIDE SEQUENCE [LARGE SCALE GENOMIC DNA]</scope>
    <source>
        <strain evidence="1 2">SZMC22713</strain>
    </source>
</reference>
<dbReference type="InterPro" id="IPR043129">
    <property type="entry name" value="ATPase_NBD"/>
</dbReference>
<dbReference type="Proteomes" id="UP000294933">
    <property type="component" value="Unassembled WGS sequence"/>
</dbReference>
<dbReference type="AlphaFoldDB" id="A0A4Y7QFY5"/>
<dbReference type="PANTHER" id="PTHR14187">
    <property type="entry name" value="ALPHA KINASE/ELONGATION FACTOR 2 KINASE"/>
    <property type="match status" value="1"/>
</dbReference>
<proteinExistence type="predicted"/>
<accession>A0A4Y7QFY5</accession>
<organism evidence="1 2">
    <name type="scientific">Rickenella mellea</name>
    <dbReference type="NCBI Taxonomy" id="50990"/>
    <lineage>
        <taxon>Eukaryota</taxon>
        <taxon>Fungi</taxon>
        <taxon>Dikarya</taxon>
        <taxon>Basidiomycota</taxon>
        <taxon>Agaricomycotina</taxon>
        <taxon>Agaricomycetes</taxon>
        <taxon>Hymenochaetales</taxon>
        <taxon>Rickenellaceae</taxon>
        <taxon>Rickenella</taxon>
    </lineage>
</organism>
<dbReference type="VEuPathDB" id="FungiDB:BD410DRAFT_813480"/>
<dbReference type="PANTHER" id="PTHR14187:SF5">
    <property type="entry name" value="HEAT SHOCK 70 KDA PROTEIN 12A"/>
    <property type="match status" value="1"/>
</dbReference>
<dbReference type="Gene3D" id="3.90.640.10">
    <property type="entry name" value="Actin, Chain A, domain 4"/>
    <property type="match status" value="1"/>
</dbReference>
<dbReference type="EMBL" id="ML170163">
    <property type="protein sequence ID" value="TDL25780.1"/>
    <property type="molecule type" value="Genomic_DNA"/>
</dbReference>
<keyword evidence="2" id="KW-1185">Reference proteome</keyword>
<dbReference type="Gene3D" id="3.30.420.40">
    <property type="match status" value="2"/>
</dbReference>